<keyword evidence="9" id="KW-1133">Transmembrane helix</keyword>
<evidence type="ECO:0000256" key="4">
    <source>
        <dbReference type="ARBA" id="ARBA00023136"/>
    </source>
</evidence>
<feature type="transmembrane region" description="Helical" evidence="9">
    <location>
        <begin position="804"/>
        <end position="827"/>
    </location>
</feature>
<dbReference type="InterPro" id="IPR013098">
    <property type="entry name" value="Ig_I-set"/>
</dbReference>
<proteinExistence type="predicted"/>
<dbReference type="InterPro" id="IPR003599">
    <property type="entry name" value="Ig_sub"/>
</dbReference>
<feature type="region of interest" description="Disordered" evidence="8">
    <location>
        <begin position="1190"/>
        <end position="1228"/>
    </location>
</feature>
<feature type="domain" description="Fibronectin type-III" evidence="12">
    <location>
        <begin position="565"/>
        <end position="662"/>
    </location>
</feature>
<feature type="domain" description="Fibronectin type-III" evidence="12">
    <location>
        <begin position="667"/>
        <end position="778"/>
    </location>
</feature>
<dbReference type="PANTHER" id="PTHR44170:SF60">
    <property type="entry name" value="ROUNDABOUT HOMOLOG 1"/>
    <property type="match status" value="1"/>
</dbReference>
<dbReference type="GO" id="GO:0005886">
    <property type="term" value="C:plasma membrane"/>
    <property type="evidence" value="ECO:0007669"/>
    <property type="project" value="UniProtKB-SubCell"/>
</dbReference>
<dbReference type="SMART" id="SM00409">
    <property type="entry name" value="IG"/>
    <property type="match status" value="4"/>
</dbReference>
<feature type="domain" description="Ig-like" evidence="11">
    <location>
        <begin position="124"/>
        <end position="213"/>
    </location>
</feature>
<dbReference type="FunFam" id="2.60.40.10:FF:000005">
    <property type="entry name" value="Neuronal cell adhesion molecule"/>
    <property type="match status" value="1"/>
</dbReference>
<keyword evidence="14" id="KW-1185">Reference proteome</keyword>
<dbReference type="GO" id="GO:0098609">
    <property type="term" value="P:cell-cell adhesion"/>
    <property type="evidence" value="ECO:0007669"/>
    <property type="project" value="UniProtKB-ARBA"/>
</dbReference>
<keyword evidence="7" id="KW-0393">Immunoglobulin domain</keyword>
<keyword evidence="2" id="KW-1003">Cell membrane</keyword>
<dbReference type="FunFam" id="2.60.40.10:FF:000189">
    <property type="entry name" value="Neogenin isoform 3"/>
    <property type="match status" value="1"/>
</dbReference>
<dbReference type="InterPro" id="IPR013783">
    <property type="entry name" value="Ig-like_fold"/>
</dbReference>
<dbReference type="PROSITE" id="PS50835">
    <property type="entry name" value="IG_LIKE"/>
    <property type="match status" value="4"/>
</dbReference>
<feature type="domain" description="Ig-like" evidence="11">
    <location>
        <begin position="218"/>
        <end position="296"/>
    </location>
</feature>
<dbReference type="InterPro" id="IPR007110">
    <property type="entry name" value="Ig-like_dom"/>
</dbReference>
<dbReference type="Proteomes" id="UP000677054">
    <property type="component" value="Unassembled WGS sequence"/>
</dbReference>
<evidence type="ECO:0000256" key="10">
    <source>
        <dbReference type="SAM" id="SignalP"/>
    </source>
</evidence>
<feature type="chain" id="PRO_5036402426" description="Roundabout homolog 2-like" evidence="10">
    <location>
        <begin position="22"/>
        <end position="1228"/>
    </location>
</feature>
<dbReference type="Pfam" id="PF00041">
    <property type="entry name" value="fn3"/>
    <property type="match status" value="2"/>
</dbReference>
<dbReference type="SUPFAM" id="SSF49265">
    <property type="entry name" value="Fibronectin type III"/>
    <property type="match status" value="2"/>
</dbReference>
<keyword evidence="6" id="KW-0325">Glycoprotein</keyword>
<dbReference type="OrthoDB" id="428111at2759"/>
<keyword evidence="10" id="KW-0732">Signal</keyword>
<dbReference type="SUPFAM" id="SSF48726">
    <property type="entry name" value="Immunoglobulin"/>
    <property type="match status" value="4"/>
</dbReference>
<feature type="domain" description="Fibronectin type-III" evidence="12">
    <location>
        <begin position="449"/>
        <end position="544"/>
    </location>
</feature>
<dbReference type="InterPro" id="IPR003961">
    <property type="entry name" value="FN3_dom"/>
</dbReference>
<dbReference type="InterPro" id="IPR036116">
    <property type="entry name" value="FN3_sf"/>
</dbReference>
<feature type="compositionally biased region" description="Basic residues" evidence="8">
    <location>
        <begin position="1073"/>
        <end position="1090"/>
    </location>
</feature>
<dbReference type="Pfam" id="PF07679">
    <property type="entry name" value="I-set"/>
    <property type="match status" value="4"/>
</dbReference>
<evidence type="ECO:0000313" key="13">
    <source>
        <dbReference type="EMBL" id="CAD7240164.1"/>
    </source>
</evidence>
<dbReference type="Gene3D" id="2.60.40.10">
    <property type="entry name" value="Immunoglobulins"/>
    <property type="match status" value="7"/>
</dbReference>
<evidence type="ECO:0000256" key="2">
    <source>
        <dbReference type="ARBA" id="ARBA00022475"/>
    </source>
</evidence>
<feature type="region of interest" description="Disordered" evidence="8">
    <location>
        <begin position="981"/>
        <end position="1002"/>
    </location>
</feature>
<evidence type="ECO:0000259" key="11">
    <source>
        <dbReference type="PROSITE" id="PS50835"/>
    </source>
</evidence>
<evidence type="ECO:0000256" key="7">
    <source>
        <dbReference type="ARBA" id="ARBA00023319"/>
    </source>
</evidence>
<sequence>MDHAVRWAIVLSLSVVDFSAGQFRSPRITEHPTDMTVGKNEPVTLNCQAEGKPEPAIEWFKDGEPVETGGKSHRVALPSGSLFFLRVMHTKKEQDAGTYWCVAHNSVGTARSKNATLTVSVLRDEFRAEPEDSRAVEGETARLRCEPPKGNPEPTVRWIKDGQALFLADDDRLELTLVGDLVIRGVEKSDEGRYVCRAENVVGFRESRMAQLTVHVPPFFVERPKDVVAVVEADVELVCMVGGDPLPRVAWTRPGGVMPLGRTQTLNDQRLQIHRVLPKDEGEYKCEAQNIMGSVSARVFLHVQSPPSFLVYPEDRKVEVGQSASLDCEVSGHPSPVVFWTKGGSLDLMVSGKGKQHVTVTESGSLTFDVTSKADEGMYACGGVNGAGAVLAWANLKVLAPEDLPPPIIQVSIIEAHQKTGSHFIQPIQTQLIFIFCSRTPEPSSFPGPPSQPQPFNVSKSSISLMWNPSRHHGASELLGYIIEYFSPELGMGWVLAAYREKSPSYTVKGLRPDSSYIFIVRAENKHGLSMPSPMSKPIRTLGQKVGYGGTPWTAVEVRLRLAGVKVNLINALPSSPSVVRLDWEIPEKDKEVMEGLHIWFRESKNSSLSFKLRTVMLNGGSQNFDVVALKPWTEYHFFLIPFLHEIEGSPSNSLTAITLQSTPSMPPEEVAVQRVNDSSAFLRWRPPPLSSLNGILVEYQSNPNLYWNVSTLQLTMTWNETSGKRMERKLSVDAGRPEIHIHNLTKGTPYMVQVAASTEAGMGPYSEPVGLGAIPNPSRPSPANSDLKEVSGSASKVSVVQEVWFIALMACLLFAVLGVFVLFVSIRRRLAHKNILPFLKVNDLEKQTTMGGGAGNGFRSGAQGSLWIDPRWQSAVYGQQENLPQPTTDKIVNLQDMNISNGGVQGEYAEINSLTTFMGAPCAAGRTSSPAPYATTNILNGTSHLRAEMNFMEAGDHLKPVADPFLNNLLLKNLEREGTLKRSKEHKFSEPNFRSTDEDTRSLRETLRHSRDLDLILRSESPNFMEEPSLWKPYPGYQMETQDFGTSGDGLSMPTVVHKFRTLNPRPVRQGQGKRKNRHSPSGSRKQRYSPRGSGMREDNIYESLSPVDSLPNLDQEFMQNRQPLLTADYFHALRDDEGREMRQLEREEEDEVQSDDGSNYDNTKVMKLKQLNLPLEADLPPYLLPYANRSYLDRPPPPPYQPKTGNKKPRSNSKVSNTLNRSLMES</sequence>
<dbReference type="CDD" id="cd00063">
    <property type="entry name" value="FN3"/>
    <property type="match status" value="3"/>
</dbReference>
<evidence type="ECO:0000256" key="5">
    <source>
        <dbReference type="ARBA" id="ARBA00023157"/>
    </source>
</evidence>
<reference evidence="13" key="1">
    <citation type="submission" date="2020-11" db="EMBL/GenBank/DDBJ databases">
        <authorList>
            <person name="Tran Van P."/>
        </authorList>
    </citation>
    <scope>NUCLEOTIDE SEQUENCE</scope>
</reference>
<feature type="region of interest" description="Disordered" evidence="8">
    <location>
        <begin position="1062"/>
        <end position="1100"/>
    </location>
</feature>
<protein>
    <recommendedName>
        <fullName evidence="15">Roundabout homolog 2-like</fullName>
    </recommendedName>
</protein>
<accession>A0A7R8X5K0</accession>
<name>A0A7R8X5K0_9CRUS</name>
<feature type="signal peptide" evidence="10">
    <location>
        <begin position="1"/>
        <end position="21"/>
    </location>
</feature>
<gene>
    <name evidence="13" type="ORF">DSTB1V02_LOCUS196</name>
</gene>
<evidence type="ECO:0000256" key="1">
    <source>
        <dbReference type="ARBA" id="ARBA00004236"/>
    </source>
</evidence>
<feature type="domain" description="Ig-like" evidence="11">
    <location>
        <begin position="307"/>
        <end position="381"/>
    </location>
</feature>
<evidence type="ECO:0008006" key="15">
    <source>
        <dbReference type="Google" id="ProtNLM"/>
    </source>
</evidence>
<dbReference type="InterPro" id="IPR003598">
    <property type="entry name" value="Ig_sub2"/>
</dbReference>
<evidence type="ECO:0000313" key="14">
    <source>
        <dbReference type="Proteomes" id="UP000677054"/>
    </source>
</evidence>
<organism evidence="13">
    <name type="scientific">Darwinula stevensoni</name>
    <dbReference type="NCBI Taxonomy" id="69355"/>
    <lineage>
        <taxon>Eukaryota</taxon>
        <taxon>Metazoa</taxon>
        <taxon>Ecdysozoa</taxon>
        <taxon>Arthropoda</taxon>
        <taxon>Crustacea</taxon>
        <taxon>Oligostraca</taxon>
        <taxon>Ostracoda</taxon>
        <taxon>Podocopa</taxon>
        <taxon>Podocopida</taxon>
        <taxon>Darwinulocopina</taxon>
        <taxon>Darwinuloidea</taxon>
        <taxon>Darwinulidae</taxon>
        <taxon>Darwinula</taxon>
    </lineage>
</organism>
<dbReference type="GO" id="GO:0030154">
    <property type="term" value="P:cell differentiation"/>
    <property type="evidence" value="ECO:0007669"/>
    <property type="project" value="UniProtKB-ARBA"/>
</dbReference>
<dbReference type="PROSITE" id="PS50853">
    <property type="entry name" value="FN3"/>
    <property type="match status" value="3"/>
</dbReference>
<feature type="region of interest" description="Disordered" evidence="8">
    <location>
        <begin position="1143"/>
        <end position="1163"/>
    </location>
</feature>
<keyword evidence="5" id="KW-1015">Disulfide bond</keyword>
<evidence type="ECO:0000256" key="3">
    <source>
        <dbReference type="ARBA" id="ARBA00022737"/>
    </source>
</evidence>
<dbReference type="EMBL" id="CAJPEV010000012">
    <property type="protein sequence ID" value="CAG0878678.1"/>
    <property type="molecule type" value="Genomic_DNA"/>
</dbReference>
<dbReference type="InterPro" id="IPR036179">
    <property type="entry name" value="Ig-like_dom_sf"/>
</dbReference>
<evidence type="ECO:0000256" key="8">
    <source>
        <dbReference type="SAM" id="MobiDB-lite"/>
    </source>
</evidence>
<keyword evidence="4 9" id="KW-0472">Membrane</keyword>
<dbReference type="FunFam" id="2.60.40.10:FF:000032">
    <property type="entry name" value="palladin isoform X1"/>
    <property type="match status" value="1"/>
</dbReference>
<evidence type="ECO:0000256" key="9">
    <source>
        <dbReference type="SAM" id="Phobius"/>
    </source>
</evidence>
<dbReference type="FunFam" id="2.60.40.10:FF:000026">
    <property type="entry name" value="roundabout homolog 2 isoform X1"/>
    <property type="match status" value="1"/>
</dbReference>
<evidence type="ECO:0000256" key="6">
    <source>
        <dbReference type="ARBA" id="ARBA00023180"/>
    </source>
</evidence>
<evidence type="ECO:0000259" key="12">
    <source>
        <dbReference type="PROSITE" id="PS50853"/>
    </source>
</evidence>
<comment type="subcellular location">
    <subcellularLocation>
        <location evidence="1">Cell membrane</location>
    </subcellularLocation>
</comment>
<dbReference type="AlphaFoldDB" id="A0A7R8X5K0"/>
<dbReference type="SMART" id="SM00060">
    <property type="entry name" value="FN3"/>
    <property type="match status" value="3"/>
</dbReference>
<keyword evidence="9" id="KW-0812">Transmembrane</keyword>
<feature type="domain" description="Ig-like" evidence="11">
    <location>
        <begin position="26"/>
        <end position="118"/>
    </location>
</feature>
<dbReference type="EMBL" id="LR899529">
    <property type="protein sequence ID" value="CAD7240164.1"/>
    <property type="molecule type" value="Genomic_DNA"/>
</dbReference>
<dbReference type="SMART" id="SM00408">
    <property type="entry name" value="IGc2"/>
    <property type="match status" value="4"/>
</dbReference>
<dbReference type="GO" id="GO:0009653">
    <property type="term" value="P:anatomical structure morphogenesis"/>
    <property type="evidence" value="ECO:0007669"/>
    <property type="project" value="UniProtKB-ARBA"/>
</dbReference>
<feature type="compositionally biased region" description="Polar residues" evidence="8">
    <location>
        <begin position="1214"/>
        <end position="1228"/>
    </location>
</feature>
<dbReference type="PANTHER" id="PTHR44170">
    <property type="entry name" value="PROTEIN SIDEKICK"/>
    <property type="match status" value="1"/>
</dbReference>
<keyword evidence="3" id="KW-0677">Repeat</keyword>